<dbReference type="AlphaFoldDB" id="A0A5E7SFS5"/>
<reference evidence="1 2" key="1">
    <citation type="submission" date="2019-09" db="EMBL/GenBank/DDBJ databases">
        <authorList>
            <person name="Chandra G."/>
            <person name="Truman W A."/>
        </authorList>
    </citation>
    <scope>NUCLEOTIDE SEQUENCE [LARGE SCALE GENOMIC DNA]</scope>
    <source>
        <strain evidence="1">PS918</strain>
    </source>
</reference>
<evidence type="ECO:0000313" key="1">
    <source>
        <dbReference type="EMBL" id="VVP84914.1"/>
    </source>
</evidence>
<gene>
    <name evidence="1" type="ORF">PS918_02679</name>
</gene>
<proteinExistence type="predicted"/>
<sequence length="187" mass="20891">MKAKDLSSSSVIFIVERLMSRHGCFDNSPCVASVEVADNHASFLIDDSEYCFTAQQCAEVAKNLARLLLIYSGLGICPGSAESVLRLEAYTSWYRLIEAQTIRSDRDLLQIGGLEKKGFEFCASGSFQRPESQSSEPDYYSLTIALDDELDLPCLGIEDRVFSFDFEDAFWLVKQLWIAGNLLAQTD</sequence>
<dbReference type="Proteomes" id="UP000326611">
    <property type="component" value="Unassembled WGS sequence"/>
</dbReference>
<dbReference type="OrthoDB" id="6897905at2"/>
<protein>
    <submittedName>
        <fullName evidence="1">Uncharacterized protein</fullName>
    </submittedName>
</protein>
<dbReference type="EMBL" id="CABVIY010000003">
    <property type="protein sequence ID" value="VVP84914.1"/>
    <property type="molecule type" value="Genomic_DNA"/>
</dbReference>
<organism evidence="1 2">
    <name type="scientific">Pseudomonas fluorescens</name>
    <dbReference type="NCBI Taxonomy" id="294"/>
    <lineage>
        <taxon>Bacteria</taxon>
        <taxon>Pseudomonadati</taxon>
        <taxon>Pseudomonadota</taxon>
        <taxon>Gammaproteobacteria</taxon>
        <taxon>Pseudomonadales</taxon>
        <taxon>Pseudomonadaceae</taxon>
        <taxon>Pseudomonas</taxon>
    </lineage>
</organism>
<dbReference type="RefSeq" id="WP_150770725.1">
    <property type="nucleotide sequence ID" value="NZ_CABVIY010000003.1"/>
</dbReference>
<accession>A0A5E7SFS5</accession>
<evidence type="ECO:0000313" key="2">
    <source>
        <dbReference type="Proteomes" id="UP000326611"/>
    </source>
</evidence>
<name>A0A5E7SFS5_PSEFL</name>